<feature type="region of interest" description="Disordered" evidence="1">
    <location>
        <begin position="257"/>
        <end position="285"/>
    </location>
</feature>
<name>A0A4S8MES1_DENBC</name>
<evidence type="ECO:0000256" key="2">
    <source>
        <dbReference type="SAM" id="Phobius"/>
    </source>
</evidence>
<protein>
    <submittedName>
        <fullName evidence="4">Uncharacterized protein</fullName>
    </submittedName>
</protein>
<feature type="transmembrane region" description="Helical" evidence="2">
    <location>
        <begin position="175"/>
        <end position="198"/>
    </location>
</feature>
<feature type="compositionally biased region" description="Polar residues" evidence="1">
    <location>
        <begin position="153"/>
        <end position="162"/>
    </location>
</feature>
<keyword evidence="5" id="KW-1185">Reference proteome</keyword>
<dbReference type="Proteomes" id="UP000297245">
    <property type="component" value="Unassembled WGS sequence"/>
</dbReference>
<feature type="chain" id="PRO_5020628936" evidence="3">
    <location>
        <begin position="18"/>
        <end position="285"/>
    </location>
</feature>
<keyword evidence="2" id="KW-0472">Membrane</keyword>
<keyword evidence="2" id="KW-0812">Transmembrane</keyword>
<sequence length="285" mass="30752">MKPWNWLLIFSTLQVRALQLITPPTATVGQTVTVTWVVDQSDSLTQFGIGIPFGGDEDINRDEIQTVDISSQQQHGIIMYPVTSRSAGLVHFEAYSLTGSSQTPIFGSTPVRIVEDPVDTSSSTQSTIVASDTPIASQTASSTVSDRVIGSKPPSTIMSSPSPERGSPGVLPLQVILAIVFGTLIVVVATFFGLFWLIKKRRNKAPGMIEVENAGFPSFFTQRPSSEWEHSSLGPSDSISQVLVPLTRRRKSLLHSTNLTDCSEETEGSGSPSDTGLSLSRSEHF</sequence>
<evidence type="ECO:0000313" key="5">
    <source>
        <dbReference type="Proteomes" id="UP000297245"/>
    </source>
</evidence>
<dbReference type="AlphaFoldDB" id="A0A4S8MES1"/>
<feature type="compositionally biased region" description="Polar residues" evidence="1">
    <location>
        <begin position="268"/>
        <end position="285"/>
    </location>
</feature>
<evidence type="ECO:0000313" key="4">
    <source>
        <dbReference type="EMBL" id="THV01118.1"/>
    </source>
</evidence>
<proteinExistence type="predicted"/>
<keyword evidence="2" id="KW-1133">Transmembrane helix</keyword>
<organism evidence="4 5">
    <name type="scientific">Dendrothele bispora (strain CBS 962.96)</name>
    <dbReference type="NCBI Taxonomy" id="1314807"/>
    <lineage>
        <taxon>Eukaryota</taxon>
        <taxon>Fungi</taxon>
        <taxon>Dikarya</taxon>
        <taxon>Basidiomycota</taxon>
        <taxon>Agaricomycotina</taxon>
        <taxon>Agaricomycetes</taxon>
        <taxon>Agaricomycetidae</taxon>
        <taxon>Agaricales</taxon>
        <taxon>Agaricales incertae sedis</taxon>
        <taxon>Dendrothele</taxon>
    </lineage>
</organism>
<reference evidence="4 5" key="1">
    <citation type="journal article" date="2019" name="Nat. Ecol. Evol.">
        <title>Megaphylogeny resolves global patterns of mushroom evolution.</title>
        <authorList>
            <person name="Varga T."/>
            <person name="Krizsan K."/>
            <person name="Foldi C."/>
            <person name="Dima B."/>
            <person name="Sanchez-Garcia M."/>
            <person name="Sanchez-Ramirez S."/>
            <person name="Szollosi G.J."/>
            <person name="Szarkandi J.G."/>
            <person name="Papp V."/>
            <person name="Albert L."/>
            <person name="Andreopoulos W."/>
            <person name="Angelini C."/>
            <person name="Antonin V."/>
            <person name="Barry K.W."/>
            <person name="Bougher N.L."/>
            <person name="Buchanan P."/>
            <person name="Buyck B."/>
            <person name="Bense V."/>
            <person name="Catcheside P."/>
            <person name="Chovatia M."/>
            <person name="Cooper J."/>
            <person name="Damon W."/>
            <person name="Desjardin D."/>
            <person name="Finy P."/>
            <person name="Geml J."/>
            <person name="Haridas S."/>
            <person name="Hughes K."/>
            <person name="Justo A."/>
            <person name="Karasinski D."/>
            <person name="Kautmanova I."/>
            <person name="Kiss B."/>
            <person name="Kocsube S."/>
            <person name="Kotiranta H."/>
            <person name="LaButti K.M."/>
            <person name="Lechner B.E."/>
            <person name="Liimatainen K."/>
            <person name="Lipzen A."/>
            <person name="Lukacs Z."/>
            <person name="Mihaltcheva S."/>
            <person name="Morgado L.N."/>
            <person name="Niskanen T."/>
            <person name="Noordeloos M.E."/>
            <person name="Ohm R.A."/>
            <person name="Ortiz-Santana B."/>
            <person name="Ovrebo C."/>
            <person name="Racz N."/>
            <person name="Riley R."/>
            <person name="Savchenko A."/>
            <person name="Shiryaev A."/>
            <person name="Soop K."/>
            <person name="Spirin V."/>
            <person name="Szebenyi C."/>
            <person name="Tomsovsky M."/>
            <person name="Tulloss R.E."/>
            <person name="Uehling J."/>
            <person name="Grigoriev I.V."/>
            <person name="Vagvolgyi C."/>
            <person name="Papp T."/>
            <person name="Martin F.M."/>
            <person name="Miettinen O."/>
            <person name="Hibbett D.S."/>
            <person name="Nagy L.G."/>
        </authorList>
    </citation>
    <scope>NUCLEOTIDE SEQUENCE [LARGE SCALE GENOMIC DNA]</scope>
    <source>
        <strain evidence="4 5">CBS 962.96</strain>
    </source>
</reference>
<keyword evidence="3" id="KW-0732">Signal</keyword>
<evidence type="ECO:0000256" key="3">
    <source>
        <dbReference type="SAM" id="SignalP"/>
    </source>
</evidence>
<dbReference type="EMBL" id="ML179094">
    <property type="protein sequence ID" value="THV01118.1"/>
    <property type="molecule type" value="Genomic_DNA"/>
</dbReference>
<evidence type="ECO:0000256" key="1">
    <source>
        <dbReference type="SAM" id="MobiDB-lite"/>
    </source>
</evidence>
<gene>
    <name evidence="4" type="ORF">K435DRAFT_963664</name>
</gene>
<feature type="signal peptide" evidence="3">
    <location>
        <begin position="1"/>
        <end position="17"/>
    </location>
</feature>
<accession>A0A4S8MES1</accession>
<feature type="region of interest" description="Disordered" evidence="1">
    <location>
        <begin position="138"/>
        <end position="165"/>
    </location>
</feature>